<dbReference type="Proteomes" id="UP000188268">
    <property type="component" value="Unassembled WGS sequence"/>
</dbReference>
<evidence type="ECO:0000313" key="2">
    <source>
        <dbReference type="Proteomes" id="UP000188268"/>
    </source>
</evidence>
<dbReference type="EMBL" id="AWWV01010084">
    <property type="protein sequence ID" value="OMO81775.1"/>
    <property type="molecule type" value="Genomic_DNA"/>
</dbReference>
<dbReference type="SUPFAM" id="SSF117281">
    <property type="entry name" value="Kelch motif"/>
    <property type="match status" value="1"/>
</dbReference>
<dbReference type="Gramene" id="OMO81775">
    <property type="protein sequence ID" value="OMO81775"/>
    <property type="gene ID" value="CCACVL1_12219"/>
</dbReference>
<protein>
    <submittedName>
        <fullName evidence="1">Uncharacterized protein</fullName>
    </submittedName>
</protein>
<dbReference type="InterPro" id="IPR015915">
    <property type="entry name" value="Kelch-typ_b-propeller"/>
</dbReference>
<sequence length="405" mass="46081">MREMGDRSVYVCHQTSGNYPTCEILEINLRQLLACRCRCRHGDIEMDTNIKIDGDDEFRCSSCELNKTEMRRVAWRGGPDNNPNVAGFMGCGVYNSRIIVGGGLLPDLKEKSSFKTECSDALYEFRPINRRFCKRKKQKQPLTLPSRRGQPLLFEWRDRLYALYGAPRSIYSLSQNYFVKGAAFDFYDAKLKTWIPLPRPPKPDYPHKSYAIFDDKLYVQSCHTGVFCFDLVTNQWSQQPISLAEAFVCEGKIIALPFGSDYVLIGYGGYATGGLFATYFSRATATILGSQHLRITLPLNCEASPCHLVDLGDGNICFFASIQRDSNSNSPSPSPSYYDIYMVKFKVEILPRHHWSYDDVVDDVSNQFLRITVLATRIFQFDIHHFNLTNNPTGVFGHTIGCFVL</sequence>
<dbReference type="InterPro" id="IPR012871">
    <property type="entry name" value="DUF1668_ORYSA"/>
</dbReference>
<dbReference type="OMA" id="NCEASPC"/>
<dbReference type="Pfam" id="PF07893">
    <property type="entry name" value="DUF1668"/>
    <property type="match status" value="1"/>
</dbReference>
<gene>
    <name evidence="1" type="ORF">CCACVL1_12219</name>
</gene>
<name>A0A1R3IGU0_COCAP</name>
<evidence type="ECO:0000313" key="1">
    <source>
        <dbReference type="EMBL" id="OMO81775.1"/>
    </source>
</evidence>
<dbReference type="Gene3D" id="2.120.10.80">
    <property type="entry name" value="Kelch-type beta propeller"/>
    <property type="match status" value="1"/>
</dbReference>
<dbReference type="OrthoDB" id="1166520at2759"/>
<reference evidence="1 2" key="1">
    <citation type="submission" date="2013-09" db="EMBL/GenBank/DDBJ databases">
        <title>Corchorus capsularis genome sequencing.</title>
        <authorList>
            <person name="Alam M."/>
            <person name="Haque M.S."/>
            <person name="Islam M.S."/>
            <person name="Emdad E.M."/>
            <person name="Islam M.M."/>
            <person name="Ahmed B."/>
            <person name="Halim A."/>
            <person name="Hossen Q.M.M."/>
            <person name="Hossain M.Z."/>
            <person name="Ahmed R."/>
            <person name="Khan M.M."/>
            <person name="Islam R."/>
            <person name="Rashid M.M."/>
            <person name="Khan S.A."/>
            <person name="Rahman M.S."/>
            <person name="Alam M."/>
        </authorList>
    </citation>
    <scope>NUCLEOTIDE SEQUENCE [LARGE SCALE GENOMIC DNA]</scope>
    <source>
        <strain evidence="2">cv. CVL-1</strain>
        <tissue evidence="1">Whole seedling</tissue>
    </source>
</reference>
<dbReference type="AlphaFoldDB" id="A0A1R3IGU0"/>
<comment type="caution">
    <text evidence="1">The sequence shown here is derived from an EMBL/GenBank/DDBJ whole genome shotgun (WGS) entry which is preliminary data.</text>
</comment>
<keyword evidence="2" id="KW-1185">Reference proteome</keyword>
<proteinExistence type="predicted"/>
<organism evidence="1 2">
    <name type="scientific">Corchorus capsularis</name>
    <name type="common">Jute</name>
    <dbReference type="NCBI Taxonomy" id="210143"/>
    <lineage>
        <taxon>Eukaryota</taxon>
        <taxon>Viridiplantae</taxon>
        <taxon>Streptophyta</taxon>
        <taxon>Embryophyta</taxon>
        <taxon>Tracheophyta</taxon>
        <taxon>Spermatophyta</taxon>
        <taxon>Magnoliopsida</taxon>
        <taxon>eudicotyledons</taxon>
        <taxon>Gunneridae</taxon>
        <taxon>Pentapetalae</taxon>
        <taxon>rosids</taxon>
        <taxon>malvids</taxon>
        <taxon>Malvales</taxon>
        <taxon>Malvaceae</taxon>
        <taxon>Grewioideae</taxon>
        <taxon>Apeibeae</taxon>
        <taxon>Corchorus</taxon>
    </lineage>
</organism>
<accession>A0A1R3IGU0</accession>